<dbReference type="AlphaFoldDB" id="A0A6J4RR56"/>
<name>A0A6J4RR56_9ACTN</name>
<gene>
    <name evidence="2" type="ORF">AVDCRST_MAG85-413</name>
</gene>
<feature type="non-terminal residue" evidence="2">
    <location>
        <position position="61"/>
    </location>
</feature>
<feature type="compositionally biased region" description="Basic and acidic residues" evidence="1">
    <location>
        <begin position="17"/>
        <end position="35"/>
    </location>
</feature>
<evidence type="ECO:0000313" key="2">
    <source>
        <dbReference type="EMBL" id="CAA9477062.1"/>
    </source>
</evidence>
<evidence type="ECO:0000256" key="1">
    <source>
        <dbReference type="SAM" id="MobiDB-lite"/>
    </source>
</evidence>
<organism evidence="2">
    <name type="scientific">uncultured Solirubrobacteraceae bacterium</name>
    <dbReference type="NCBI Taxonomy" id="1162706"/>
    <lineage>
        <taxon>Bacteria</taxon>
        <taxon>Bacillati</taxon>
        <taxon>Actinomycetota</taxon>
        <taxon>Thermoleophilia</taxon>
        <taxon>Solirubrobacterales</taxon>
        <taxon>Solirubrobacteraceae</taxon>
        <taxon>environmental samples</taxon>
    </lineage>
</organism>
<feature type="region of interest" description="Disordered" evidence="1">
    <location>
        <begin position="1"/>
        <end position="61"/>
    </location>
</feature>
<reference evidence="2" key="1">
    <citation type="submission" date="2020-02" db="EMBL/GenBank/DDBJ databases">
        <authorList>
            <person name="Meier V. D."/>
        </authorList>
    </citation>
    <scope>NUCLEOTIDE SEQUENCE</scope>
    <source>
        <strain evidence="2">AVDCRST_MAG85</strain>
    </source>
</reference>
<proteinExistence type="predicted"/>
<accession>A0A6J4RR56</accession>
<sequence>VQQEAAARSRGRHQHARSNDGRRRGVVEAQEREGLGPEPARPRACRREPPDRRRQRPTHAL</sequence>
<feature type="non-terminal residue" evidence="2">
    <location>
        <position position="1"/>
    </location>
</feature>
<protein>
    <submittedName>
        <fullName evidence="2">Uncharacterized protein</fullName>
    </submittedName>
</protein>
<dbReference type="EMBL" id="CADCVT010000045">
    <property type="protein sequence ID" value="CAA9477062.1"/>
    <property type="molecule type" value="Genomic_DNA"/>
</dbReference>